<dbReference type="EMBL" id="CP023564">
    <property type="protein sequence ID" value="ATG55543.1"/>
    <property type="molecule type" value="Genomic_DNA"/>
</dbReference>
<dbReference type="InterPro" id="IPR010712">
    <property type="entry name" value="Arsenical-R_ArsD"/>
</dbReference>
<sequence length="172" mass="17465">MSDADETAPLAALDIFLPSPPPDHDQQEAFLDAAAELAMAGQPITVYLQDEDAWAFEECEPVRALLDSAGESALPITLLGLDIVVTSAYPTTEQMTRFARAGGEARVPTSAAAAACGPSGTPTGGAPMPREAGGFAAQLMGVAPAPARPAGGPEIGGRRNLMGGDHGDGLPE</sequence>
<proteinExistence type="predicted"/>
<organism evidence="2 3">
    <name type="scientific">Brachybacterium ginsengisoli</name>
    <dbReference type="NCBI Taxonomy" id="1331682"/>
    <lineage>
        <taxon>Bacteria</taxon>
        <taxon>Bacillati</taxon>
        <taxon>Actinomycetota</taxon>
        <taxon>Actinomycetes</taxon>
        <taxon>Micrococcales</taxon>
        <taxon>Dermabacteraceae</taxon>
        <taxon>Brachybacterium</taxon>
    </lineage>
</organism>
<reference evidence="2 3" key="1">
    <citation type="journal article" date="2014" name="Int. J. Syst. Evol. Microbiol.">
        <title>Brachybacterium ginsengisoli sp. nov., isolated from soil of a ginseng field.</title>
        <authorList>
            <person name="Hoang V.A."/>
            <person name="Kim Y.J."/>
            <person name="Nguyen N.L."/>
            <person name="Yang D.C."/>
        </authorList>
    </citation>
    <scope>NUCLEOTIDE SEQUENCE [LARGE SCALE GENOMIC DNA]</scope>
    <source>
        <strain evidence="2 3">DCY80</strain>
    </source>
</reference>
<dbReference type="Pfam" id="PF06953">
    <property type="entry name" value="ArsD"/>
    <property type="match status" value="1"/>
</dbReference>
<dbReference type="Gene3D" id="3.40.30.10">
    <property type="entry name" value="Glutaredoxin"/>
    <property type="match status" value="1"/>
</dbReference>
<dbReference type="Proteomes" id="UP000217889">
    <property type="component" value="Chromosome"/>
</dbReference>
<name>A0A291GZA9_9MICO</name>
<accession>A0A291GZA9</accession>
<feature type="compositionally biased region" description="Low complexity" evidence="1">
    <location>
        <begin position="143"/>
        <end position="152"/>
    </location>
</feature>
<dbReference type="GO" id="GO:0046685">
    <property type="term" value="P:response to arsenic-containing substance"/>
    <property type="evidence" value="ECO:0007669"/>
    <property type="project" value="InterPro"/>
</dbReference>
<dbReference type="GO" id="GO:0003677">
    <property type="term" value="F:DNA binding"/>
    <property type="evidence" value="ECO:0007669"/>
    <property type="project" value="InterPro"/>
</dbReference>
<gene>
    <name evidence="2" type="ORF">CFK41_12750</name>
</gene>
<protein>
    <recommendedName>
        <fullName evidence="4">Arsenical resistance operon transcriptional repressor ArsD</fullName>
    </recommendedName>
</protein>
<evidence type="ECO:0000313" key="2">
    <source>
        <dbReference type="EMBL" id="ATG55543.1"/>
    </source>
</evidence>
<feature type="region of interest" description="Disordered" evidence="1">
    <location>
        <begin position="141"/>
        <end position="172"/>
    </location>
</feature>
<keyword evidence="3" id="KW-1185">Reference proteome</keyword>
<dbReference type="GO" id="GO:0045892">
    <property type="term" value="P:negative regulation of DNA-templated transcription"/>
    <property type="evidence" value="ECO:0007669"/>
    <property type="project" value="InterPro"/>
</dbReference>
<evidence type="ECO:0000256" key="1">
    <source>
        <dbReference type="SAM" id="MobiDB-lite"/>
    </source>
</evidence>
<dbReference type="AlphaFoldDB" id="A0A291GZA9"/>
<evidence type="ECO:0000313" key="3">
    <source>
        <dbReference type="Proteomes" id="UP000217889"/>
    </source>
</evidence>
<evidence type="ECO:0008006" key="4">
    <source>
        <dbReference type="Google" id="ProtNLM"/>
    </source>
</evidence>
<dbReference type="RefSeq" id="WP_096800003.1">
    <property type="nucleotide sequence ID" value="NZ_CP023564.1"/>
</dbReference>
<dbReference type="OrthoDB" id="4878764at2"/>
<dbReference type="KEGG" id="bgg:CFK41_12750"/>